<evidence type="ECO:0000313" key="2">
    <source>
        <dbReference type="Proteomes" id="UP001321582"/>
    </source>
</evidence>
<dbReference type="InterPro" id="IPR049539">
    <property type="entry name" value="SPL"/>
</dbReference>
<dbReference type="GO" id="GO:0042601">
    <property type="term" value="C:endospore-forming forespore"/>
    <property type="evidence" value="ECO:0007669"/>
    <property type="project" value="TreeGrafter"/>
</dbReference>
<dbReference type="GO" id="GO:1904047">
    <property type="term" value="F:S-adenosyl-L-methionine binding"/>
    <property type="evidence" value="ECO:0007669"/>
    <property type="project" value="TreeGrafter"/>
</dbReference>
<reference evidence="1 2" key="1">
    <citation type="submission" date="2022-11" db="EMBL/GenBank/DDBJ databases">
        <title>Haliovirga abyssi gen. nov., sp. nov., a mesophilic fermentative bacterium isolated from the Iheya North hydrothermal field and the proposal of Haliovirgaceae fam. nov.</title>
        <authorList>
            <person name="Miyazaki U."/>
            <person name="Tame A."/>
            <person name="Miyazaki J."/>
            <person name="Takai K."/>
            <person name="Sawayama S."/>
            <person name="Kitajima M."/>
            <person name="Okamoto A."/>
            <person name="Nakagawa S."/>
        </authorList>
    </citation>
    <scope>NUCLEOTIDE SEQUENCE [LARGE SCALE GENOMIC DNA]</scope>
    <source>
        <strain evidence="1 2">IC12</strain>
    </source>
</reference>
<dbReference type="SUPFAM" id="SSF102114">
    <property type="entry name" value="Radical SAM enzymes"/>
    <property type="match status" value="1"/>
</dbReference>
<gene>
    <name evidence="1" type="ORF">HLVA_10400</name>
</gene>
<dbReference type="KEGG" id="haby:HLVA_10400"/>
<evidence type="ECO:0008006" key="3">
    <source>
        <dbReference type="Google" id="ProtNLM"/>
    </source>
</evidence>
<dbReference type="GO" id="GO:0003913">
    <property type="term" value="F:DNA photolyase activity"/>
    <property type="evidence" value="ECO:0007669"/>
    <property type="project" value="TreeGrafter"/>
</dbReference>
<dbReference type="RefSeq" id="WP_307905399.1">
    <property type="nucleotide sequence ID" value="NZ_AP027059.1"/>
</dbReference>
<dbReference type="PANTHER" id="PTHR37822:SF2">
    <property type="entry name" value="SPORE PHOTOPRODUCT LYASE"/>
    <property type="match status" value="1"/>
</dbReference>
<evidence type="ECO:0000313" key="1">
    <source>
        <dbReference type="EMBL" id="BDU50471.1"/>
    </source>
</evidence>
<accession>A0AAU9D3D7</accession>
<protein>
    <recommendedName>
        <fullName evidence="3">Radical SAM protein</fullName>
    </recommendedName>
</protein>
<name>A0AAU9D3D7_9FUSO</name>
<keyword evidence="2" id="KW-1185">Reference proteome</keyword>
<dbReference type="GO" id="GO:0051539">
    <property type="term" value="F:4 iron, 4 sulfur cluster binding"/>
    <property type="evidence" value="ECO:0007669"/>
    <property type="project" value="TreeGrafter"/>
</dbReference>
<organism evidence="1 2">
    <name type="scientific">Haliovirga abyssi</name>
    <dbReference type="NCBI Taxonomy" id="2996794"/>
    <lineage>
        <taxon>Bacteria</taxon>
        <taxon>Fusobacteriati</taxon>
        <taxon>Fusobacteriota</taxon>
        <taxon>Fusobacteriia</taxon>
        <taxon>Fusobacteriales</taxon>
        <taxon>Haliovirgaceae</taxon>
        <taxon>Haliovirga</taxon>
    </lineage>
</organism>
<dbReference type="Proteomes" id="UP001321582">
    <property type="component" value="Chromosome"/>
</dbReference>
<dbReference type="PANTHER" id="PTHR37822">
    <property type="entry name" value="SPORE PHOTOPRODUCT LYASE-RELATED"/>
    <property type="match status" value="1"/>
</dbReference>
<dbReference type="AlphaFoldDB" id="A0AAU9D3D7"/>
<dbReference type="Gene3D" id="3.40.50.12110">
    <property type="match status" value="1"/>
</dbReference>
<proteinExistence type="predicted"/>
<dbReference type="EMBL" id="AP027059">
    <property type="protein sequence ID" value="BDU50471.1"/>
    <property type="molecule type" value="Genomic_DNA"/>
</dbReference>
<dbReference type="InterPro" id="IPR058240">
    <property type="entry name" value="rSAM_sf"/>
</dbReference>
<dbReference type="Gene3D" id="3.80.30.30">
    <property type="match status" value="1"/>
</dbReference>
<sequence>MIFITEDIKNYKKGQEILSKISDYKVVKDKNEFIEIIKKQNLSYIDEKKNMFFGVKKGKFLKQYYLDKNFVGIKEEYYLTYENNCPFNCLYCYLRDYYQHGAYMFYVNIEDMFLELDNFKEKGSMISCGIVNDSLVYDNITNINSDLINYFRNRDDIKLEIRSKSNNIKNLLNIDPSDSVIVSFTFSPQEIIDKYELGTSNLDERIEAAYKLQNIGYNIGIRIDPIIAVTDFEIYYNNMLEKIFSTLDRKKIINIGIGGLRYKKGLKKKVLKEVKTDLFFNEIIVGIDGKERYFKPLRIKMYRLIVNKIREYGNFDIYLGMEPKYVWDEVFV</sequence>
<dbReference type="Pfam" id="PF20903">
    <property type="entry name" value="SPL"/>
    <property type="match status" value="1"/>
</dbReference>